<sequence>MVSASASEPVGREFYSGLCSYSVFAIICNEFDAASLLQVRPMVTSKLALTCFKLVASLHSCHVKLVSSLHSCHIKFVASLLQTKIAIWVEEDLFRSGMNDISFWVMDAVKFLRVE</sequence>
<gene>
    <name evidence="1" type="ORF">AVEN_250344_1</name>
</gene>
<dbReference type="AlphaFoldDB" id="A0A4Y2JW27"/>
<comment type="caution">
    <text evidence="1">The sequence shown here is derived from an EMBL/GenBank/DDBJ whole genome shotgun (WGS) entry which is preliminary data.</text>
</comment>
<keyword evidence="2" id="KW-1185">Reference proteome</keyword>
<proteinExistence type="predicted"/>
<dbReference type="EMBL" id="BGPR01003980">
    <property type="protein sequence ID" value="GBM94563.1"/>
    <property type="molecule type" value="Genomic_DNA"/>
</dbReference>
<accession>A0A4Y2JW27</accession>
<organism evidence="1 2">
    <name type="scientific">Araneus ventricosus</name>
    <name type="common">Orbweaver spider</name>
    <name type="synonym">Epeira ventricosa</name>
    <dbReference type="NCBI Taxonomy" id="182803"/>
    <lineage>
        <taxon>Eukaryota</taxon>
        <taxon>Metazoa</taxon>
        <taxon>Ecdysozoa</taxon>
        <taxon>Arthropoda</taxon>
        <taxon>Chelicerata</taxon>
        <taxon>Arachnida</taxon>
        <taxon>Araneae</taxon>
        <taxon>Araneomorphae</taxon>
        <taxon>Entelegynae</taxon>
        <taxon>Araneoidea</taxon>
        <taxon>Araneidae</taxon>
        <taxon>Araneus</taxon>
    </lineage>
</organism>
<reference evidence="1 2" key="1">
    <citation type="journal article" date="2019" name="Sci. Rep.">
        <title>Orb-weaving spider Araneus ventricosus genome elucidates the spidroin gene catalogue.</title>
        <authorList>
            <person name="Kono N."/>
            <person name="Nakamura H."/>
            <person name="Ohtoshi R."/>
            <person name="Moran D.A.P."/>
            <person name="Shinohara A."/>
            <person name="Yoshida Y."/>
            <person name="Fujiwara M."/>
            <person name="Mori M."/>
            <person name="Tomita M."/>
            <person name="Arakawa K."/>
        </authorList>
    </citation>
    <scope>NUCLEOTIDE SEQUENCE [LARGE SCALE GENOMIC DNA]</scope>
</reference>
<evidence type="ECO:0000313" key="1">
    <source>
        <dbReference type="EMBL" id="GBM94563.1"/>
    </source>
</evidence>
<name>A0A4Y2JW27_ARAVE</name>
<protein>
    <submittedName>
        <fullName evidence="1">Uncharacterized protein</fullName>
    </submittedName>
</protein>
<evidence type="ECO:0000313" key="2">
    <source>
        <dbReference type="Proteomes" id="UP000499080"/>
    </source>
</evidence>
<dbReference type="Proteomes" id="UP000499080">
    <property type="component" value="Unassembled WGS sequence"/>
</dbReference>